<organism evidence="1 2">
    <name type="scientific">Riesia pediculicola (strain USDA)</name>
    <dbReference type="NCBI Taxonomy" id="515618"/>
    <lineage>
        <taxon>Bacteria</taxon>
        <taxon>Pseudomonadati</taxon>
        <taxon>Pseudomonadota</taxon>
        <taxon>Gammaproteobacteria</taxon>
        <taxon>Enterobacterales</taxon>
        <taxon>Enterobacteriaceae</taxon>
        <taxon>Candidatus Riesia</taxon>
    </lineage>
</organism>
<dbReference type="STRING" id="515618.RIEPE_0269"/>
<dbReference type="AlphaFoldDB" id="D4G866"/>
<dbReference type="EMBL" id="CP001085">
    <property type="protein sequence ID" value="ADD79456.1"/>
    <property type="molecule type" value="Genomic_DNA"/>
</dbReference>
<dbReference type="Proteomes" id="UP000001700">
    <property type="component" value="Chromosome"/>
</dbReference>
<proteinExistence type="predicted"/>
<reference evidence="1" key="1">
    <citation type="submission" date="2008-05" db="EMBL/GenBank/DDBJ databases">
        <title>Genome sequence of Riesia pediculicola USDA.</title>
        <authorList>
            <person name="Kirkness E.F."/>
        </authorList>
    </citation>
    <scope>NUCLEOTIDE SEQUENCE [LARGE SCALE GENOMIC DNA]</scope>
    <source>
        <strain evidence="1">USDA</strain>
    </source>
</reference>
<evidence type="ECO:0000313" key="1">
    <source>
        <dbReference type="EMBL" id="ADD79456.1"/>
    </source>
</evidence>
<dbReference type="HOGENOM" id="CLU_3122202_0_0_6"/>
<gene>
    <name evidence="1" type="ordered locus">RIEPE_0269</name>
</gene>
<dbReference type="KEGG" id="rip:RIEPE_0269"/>
<evidence type="ECO:0000313" key="2">
    <source>
        <dbReference type="Proteomes" id="UP000001700"/>
    </source>
</evidence>
<sequence length="50" mass="6039">MECLEKILSTEGLRRITENKKLRKQFPILKLFFLLKKTREFDSKILQNLS</sequence>
<accession>D4G866</accession>
<protein>
    <submittedName>
        <fullName evidence="1">Uncharacterized protein</fullName>
    </submittedName>
</protein>
<name>D4G866_RIEPU</name>
<keyword evidence="2" id="KW-1185">Reference proteome</keyword>